<accession>A0A419W487</accession>
<dbReference type="Pfam" id="PF07691">
    <property type="entry name" value="PA14"/>
    <property type="match status" value="1"/>
</dbReference>
<keyword evidence="5" id="KW-0326">Glycosidase</keyword>
<dbReference type="Pfam" id="PF00728">
    <property type="entry name" value="Glyco_hydro_20"/>
    <property type="match status" value="1"/>
</dbReference>
<dbReference type="AlphaFoldDB" id="A0A419W487"/>
<dbReference type="InterPro" id="IPR017853">
    <property type="entry name" value="GH"/>
</dbReference>
<feature type="signal peptide" evidence="7">
    <location>
        <begin position="1"/>
        <end position="23"/>
    </location>
</feature>
<dbReference type="InterPro" id="IPR025705">
    <property type="entry name" value="Beta_hexosaminidase_sua/sub"/>
</dbReference>
<keyword evidence="10" id="KW-1185">Reference proteome</keyword>
<evidence type="ECO:0000256" key="1">
    <source>
        <dbReference type="ARBA" id="ARBA00001231"/>
    </source>
</evidence>
<gene>
    <name evidence="9" type="ORF">BC643_0592</name>
</gene>
<reference evidence="9 10" key="1">
    <citation type="submission" date="2018-09" db="EMBL/GenBank/DDBJ databases">
        <title>Genomic Encyclopedia of Archaeal and Bacterial Type Strains, Phase II (KMG-II): from individual species to whole genera.</title>
        <authorList>
            <person name="Goeker M."/>
        </authorList>
    </citation>
    <scope>NUCLEOTIDE SEQUENCE [LARGE SCALE GENOMIC DNA]</scope>
    <source>
        <strain evidence="9 10">DSM 27148</strain>
    </source>
</reference>
<dbReference type="SMART" id="SM00758">
    <property type="entry name" value="PA14"/>
    <property type="match status" value="1"/>
</dbReference>
<evidence type="ECO:0000256" key="2">
    <source>
        <dbReference type="ARBA" id="ARBA00006285"/>
    </source>
</evidence>
<evidence type="ECO:0000256" key="6">
    <source>
        <dbReference type="PIRSR" id="PIRSR625705-1"/>
    </source>
</evidence>
<dbReference type="SUPFAM" id="SSF51445">
    <property type="entry name" value="(Trans)glycosidases"/>
    <property type="match status" value="1"/>
</dbReference>
<dbReference type="PANTHER" id="PTHR22600">
    <property type="entry name" value="BETA-HEXOSAMINIDASE"/>
    <property type="match status" value="1"/>
</dbReference>
<dbReference type="PROSITE" id="PS51820">
    <property type="entry name" value="PA14"/>
    <property type="match status" value="1"/>
</dbReference>
<proteinExistence type="inferred from homology"/>
<protein>
    <recommendedName>
        <fullName evidence="3">beta-N-acetylhexosaminidase</fullName>
        <ecNumber evidence="3">3.2.1.52</ecNumber>
    </recommendedName>
</protein>
<dbReference type="InterPro" id="IPR011658">
    <property type="entry name" value="PA14_dom"/>
</dbReference>
<dbReference type="Gene3D" id="3.90.182.10">
    <property type="entry name" value="Toxin - Anthrax Protective Antigen,domain 1"/>
    <property type="match status" value="1"/>
</dbReference>
<keyword evidence="7" id="KW-0732">Signal</keyword>
<organism evidence="9 10">
    <name type="scientific">Mangrovibacterium diazotrophicum</name>
    <dbReference type="NCBI Taxonomy" id="1261403"/>
    <lineage>
        <taxon>Bacteria</taxon>
        <taxon>Pseudomonadati</taxon>
        <taxon>Bacteroidota</taxon>
        <taxon>Bacteroidia</taxon>
        <taxon>Marinilabiliales</taxon>
        <taxon>Prolixibacteraceae</taxon>
        <taxon>Mangrovibacterium</taxon>
    </lineage>
</organism>
<dbReference type="GO" id="GO:0016020">
    <property type="term" value="C:membrane"/>
    <property type="evidence" value="ECO:0007669"/>
    <property type="project" value="TreeGrafter"/>
</dbReference>
<feature type="chain" id="PRO_5019004372" description="beta-N-acetylhexosaminidase" evidence="7">
    <location>
        <begin position="24"/>
        <end position="761"/>
    </location>
</feature>
<dbReference type="InterPro" id="IPR015883">
    <property type="entry name" value="Glyco_hydro_20_cat"/>
</dbReference>
<dbReference type="SUPFAM" id="SSF55545">
    <property type="entry name" value="beta-N-acetylhexosaminidase-like domain"/>
    <property type="match status" value="1"/>
</dbReference>
<dbReference type="PROSITE" id="PS51257">
    <property type="entry name" value="PROKAR_LIPOPROTEIN"/>
    <property type="match status" value="1"/>
</dbReference>
<dbReference type="GO" id="GO:0004563">
    <property type="term" value="F:beta-N-acetylhexosaminidase activity"/>
    <property type="evidence" value="ECO:0007669"/>
    <property type="project" value="UniProtKB-EC"/>
</dbReference>
<evidence type="ECO:0000259" key="8">
    <source>
        <dbReference type="PROSITE" id="PS51820"/>
    </source>
</evidence>
<comment type="caution">
    <text evidence="9">The sequence shown here is derived from an EMBL/GenBank/DDBJ whole genome shotgun (WGS) entry which is preliminary data.</text>
</comment>
<dbReference type="Gene3D" id="3.30.379.10">
    <property type="entry name" value="Chitobiase/beta-hexosaminidase domain 2-like"/>
    <property type="match status" value="1"/>
</dbReference>
<dbReference type="GO" id="GO:0005975">
    <property type="term" value="P:carbohydrate metabolic process"/>
    <property type="evidence" value="ECO:0007669"/>
    <property type="project" value="InterPro"/>
</dbReference>
<dbReference type="RefSeq" id="WP_120271675.1">
    <property type="nucleotide sequence ID" value="NZ_RAPN01000001.1"/>
</dbReference>
<evidence type="ECO:0000256" key="4">
    <source>
        <dbReference type="ARBA" id="ARBA00022801"/>
    </source>
</evidence>
<dbReference type="Proteomes" id="UP000283387">
    <property type="component" value="Unassembled WGS sequence"/>
</dbReference>
<evidence type="ECO:0000256" key="5">
    <source>
        <dbReference type="ARBA" id="ARBA00023295"/>
    </source>
</evidence>
<dbReference type="EMBL" id="RAPN01000001">
    <property type="protein sequence ID" value="RKD90256.1"/>
    <property type="molecule type" value="Genomic_DNA"/>
</dbReference>
<dbReference type="PRINTS" id="PR00738">
    <property type="entry name" value="GLHYDRLASE20"/>
</dbReference>
<dbReference type="OrthoDB" id="1090159at2"/>
<dbReference type="EC" id="3.2.1.52" evidence="3"/>
<dbReference type="InterPro" id="IPR015882">
    <property type="entry name" value="HEX_bac_N"/>
</dbReference>
<feature type="domain" description="PA14" evidence="8">
    <location>
        <begin position="622"/>
        <end position="758"/>
    </location>
</feature>
<sequence>MKIYPIFLLVVMLLFAACQPSVKPTEIKIIPKPVSLTATGKSLVIDKGVRIETSDSDLAFASDYLMAQMQKLTPAIWLAPSESGVKVELKLDETITEEEGYKLTIGDKIVLAGKTKNGVIHGIQSLLQILEEGSQTDNGLVIPTVSIDDYPRFAYRGMHLDVSRHFFGVDFVKKYIDLIAMHKMNTFHWHLSDDQGWRIEIKKYPKLTEVGAWRVDHEDLPWNERPAQKPGEKATYGGFYTQEQIKDVVAYAAERGITVIPEIDIPGHSAAAIAAYPELSCRDAQIGVASGGKAEISIVCGGKDSVIEFYKNVLTEVMDLFPSKYIHIGGDEAWKAEWEKCPLCQKRIKEKDLKDEHGLQSYFIQQLDDFLVSKGRAMIGWDEILEGGLAKNATVMSWRGESGGIKSAQMGHDVIMTPVDYCYFDYYQSPDKDLEPLAFNGLITLSKVYNYEPVPAELTAEESKYVLGAQGNMWSEWMPTGEMVEYRALPRMTALSEVLWSPKESRNEADFINRLEPFLDWLTDTGYNFHIPTPQGIFNKMIFMDSAKVDLTNSWPFATMHYTLDGSEPTPESPIYTEPLSVSTTTTLKAAIFMKDGRHGPIKTALFEKAAPIDAFDVDTTKLEPGLKYAYYEKAISRVGQMKELKPESTGVVSGVEFPKEAREGLFALSLSGYFYASETTVYTFSLSSDDGSQLFIADSLVVDHDGYHGPTVKFGQIALKKGYYPIYVGYFDGGGGYSLDLEVKQGDGEMSKLPAELVKH</sequence>
<dbReference type="Gene3D" id="3.20.20.80">
    <property type="entry name" value="Glycosidases"/>
    <property type="match status" value="1"/>
</dbReference>
<evidence type="ECO:0000256" key="7">
    <source>
        <dbReference type="SAM" id="SignalP"/>
    </source>
</evidence>
<dbReference type="GO" id="GO:0030203">
    <property type="term" value="P:glycosaminoglycan metabolic process"/>
    <property type="evidence" value="ECO:0007669"/>
    <property type="project" value="TreeGrafter"/>
</dbReference>
<evidence type="ECO:0000313" key="9">
    <source>
        <dbReference type="EMBL" id="RKD90256.1"/>
    </source>
</evidence>
<feature type="active site" description="Proton donor" evidence="6">
    <location>
        <position position="332"/>
    </location>
</feature>
<keyword evidence="4" id="KW-0378">Hydrolase</keyword>
<dbReference type="InterPro" id="IPR029018">
    <property type="entry name" value="Hex-like_dom2"/>
</dbReference>
<dbReference type="InterPro" id="IPR037524">
    <property type="entry name" value="PA14/GLEYA"/>
</dbReference>
<dbReference type="SUPFAM" id="SSF56988">
    <property type="entry name" value="Anthrax protective antigen"/>
    <property type="match status" value="1"/>
</dbReference>
<evidence type="ECO:0000313" key="10">
    <source>
        <dbReference type="Proteomes" id="UP000283387"/>
    </source>
</evidence>
<dbReference type="InterPro" id="IPR059177">
    <property type="entry name" value="GH29D-like_dom"/>
</dbReference>
<evidence type="ECO:0000256" key="3">
    <source>
        <dbReference type="ARBA" id="ARBA00012663"/>
    </source>
</evidence>
<name>A0A419W487_9BACT</name>
<dbReference type="Pfam" id="PF02838">
    <property type="entry name" value="Glyco_hydro_20b"/>
    <property type="match status" value="1"/>
</dbReference>
<dbReference type="CDD" id="cd06563">
    <property type="entry name" value="GH20_chitobiase-like"/>
    <property type="match status" value="1"/>
</dbReference>
<dbReference type="PANTHER" id="PTHR22600:SF57">
    <property type="entry name" value="BETA-N-ACETYLHEXOSAMINIDASE"/>
    <property type="match status" value="1"/>
</dbReference>
<comment type="similarity">
    <text evidence="2">Belongs to the glycosyl hydrolase 20 family.</text>
</comment>
<dbReference type="Pfam" id="PF13290">
    <property type="entry name" value="CHB_HEX_C_1"/>
    <property type="match status" value="1"/>
</dbReference>
<comment type="catalytic activity">
    <reaction evidence="1">
        <text>Hydrolysis of terminal non-reducing N-acetyl-D-hexosamine residues in N-acetyl-beta-D-hexosaminides.</text>
        <dbReference type="EC" id="3.2.1.52"/>
    </reaction>
</comment>